<organism evidence="6 7">
    <name type="scientific">Bacillus clarus</name>
    <dbReference type="NCBI Taxonomy" id="2338372"/>
    <lineage>
        <taxon>Bacteria</taxon>
        <taxon>Bacillati</taxon>
        <taxon>Bacillota</taxon>
        <taxon>Bacilli</taxon>
        <taxon>Bacillales</taxon>
        <taxon>Bacillaceae</taxon>
        <taxon>Bacillus</taxon>
        <taxon>Bacillus cereus group</taxon>
    </lineage>
</organism>
<dbReference type="GO" id="GO:0004497">
    <property type="term" value="F:monooxygenase activity"/>
    <property type="evidence" value="ECO:0007669"/>
    <property type="project" value="UniProtKB-KW"/>
</dbReference>
<evidence type="ECO:0000256" key="2">
    <source>
        <dbReference type="ARBA" id="ARBA00022827"/>
    </source>
</evidence>
<dbReference type="Gene3D" id="3.50.50.60">
    <property type="entry name" value="FAD/NAD(P)-binding domain"/>
    <property type="match status" value="1"/>
</dbReference>
<accession>A0A090YTX4</accession>
<evidence type="ECO:0000313" key="6">
    <source>
        <dbReference type="EMBL" id="KFN01687.1"/>
    </source>
</evidence>
<sequence>MLPVGLKWKSKPGVTLIGDAAHLMSPFAGEGVNVAIKDAAKLTLSIIQHKDINTAIEVYEEEMYTYSSISAEISYINLELYFSDDAATKTLDHMNQYYEHH</sequence>
<evidence type="ECO:0000256" key="1">
    <source>
        <dbReference type="ARBA" id="ARBA00022630"/>
    </source>
</evidence>
<dbReference type="PATRIC" id="fig|1405.8.peg.344"/>
<gene>
    <name evidence="6" type="ORF">DJ93_176</name>
</gene>
<protein>
    <submittedName>
        <fullName evidence="6">FAD binding domain protein</fullName>
    </submittedName>
</protein>
<dbReference type="PANTHER" id="PTHR46972">
    <property type="entry name" value="MONOOXYGENASE ASQM-RELATED"/>
    <property type="match status" value="1"/>
</dbReference>
<keyword evidence="1" id="KW-0285">Flavoprotein</keyword>
<name>A0A090YTX4_9BACI</name>
<dbReference type="Pfam" id="PF01494">
    <property type="entry name" value="FAD_binding_3"/>
    <property type="match status" value="1"/>
</dbReference>
<evidence type="ECO:0000313" key="7">
    <source>
        <dbReference type="Proteomes" id="UP000029389"/>
    </source>
</evidence>
<reference evidence="6 7" key="1">
    <citation type="submission" date="2014-04" db="EMBL/GenBank/DDBJ databases">
        <authorList>
            <person name="Bishop-Lilly K.A."/>
            <person name="Broomall S.M."/>
            <person name="Chain P.S."/>
            <person name="Chertkov O."/>
            <person name="Coyne S.R."/>
            <person name="Daligault H.E."/>
            <person name="Davenport K.W."/>
            <person name="Erkkila T."/>
            <person name="Frey K.G."/>
            <person name="Gibbons H.S."/>
            <person name="Gu W."/>
            <person name="Jaissle J."/>
            <person name="Johnson S.L."/>
            <person name="Koroleva G.I."/>
            <person name="Ladner J.T."/>
            <person name="Lo C.-C."/>
            <person name="Minogue T.D."/>
            <person name="Munk C."/>
            <person name="Palacios G.F."/>
            <person name="Redden C.L."/>
            <person name="Rosenzweig C.N."/>
            <person name="Scholz M.B."/>
            <person name="Teshima H."/>
            <person name="Xu Y."/>
        </authorList>
    </citation>
    <scope>NUCLEOTIDE SEQUENCE [LARGE SCALE GENOMIC DNA]</scope>
    <source>
        <strain evidence="6 7">BHP</strain>
    </source>
</reference>
<keyword evidence="2" id="KW-0274">FAD</keyword>
<dbReference type="RefSeq" id="WP_042978891.1">
    <property type="nucleotide sequence ID" value="NZ_JMQC01000008.1"/>
</dbReference>
<dbReference type="InterPro" id="IPR002938">
    <property type="entry name" value="FAD-bd"/>
</dbReference>
<evidence type="ECO:0000256" key="4">
    <source>
        <dbReference type="ARBA" id="ARBA00023033"/>
    </source>
</evidence>
<dbReference type="GO" id="GO:0071949">
    <property type="term" value="F:FAD binding"/>
    <property type="evidence" value="ECO:0007669"/>
    <property type="project" value="InterPro"/>
</dbReference>
<dbReference type="Proteomes" id="UP000029389">
    <property type="component" value="Unassembled WGS sequence"/>
</dbReference>
<dbReference type="AlphaFoldDB" id="A0A090YTX4"/>
<comment type="caution">
    <text evidence="6">The sequence shown here is derived from an EMBL/GenBank/DDBJ whole genome shotgun (WGS) entry which is preliminary data.</text>
</comment>
<dbReference type="InterPro" id="IPR036188">
    <property type="entry name" value="FAD/NAD-bd_sf"/>
</dbReference>
<dbReference type="PRINTS" id="PR00420">
    <property type="entry name" value="RNGMNOXGNASE"/>
</dbReference>
<evidence type="ECO:0000256" key="3">
    <source>
        <dbReference type="ARBA" id="ARBA00023002"/>
    </source>
</evidence>
<dbReference type="EMBL" id="JMQC01000008">
    <property type="protein sequence ID" value="KFN01687.1"/>
    <property type="molecule type" value="Genomic_DNA"/>
</dbReference>
<keyword evidence="3" id="KW-0560">Oxidoreductase</keyword>
<dbReference type="SUPFAM" id="SSF51905">
    <property type="entry name" value="FAD/NAD(P)-binding domain"/>
    <property type="match status" value="1"/>
</dbReference>
<evidence type="ECO:0000259" key="5">
    <source>
        <dbReference type="Pfam" id="PF01494"/>
    </source>
</evidence>
<feature type="domain" description="FAD-binding" evidence="5">
    <location>
        <begin position="13"/>
        <end position="48"/>
    </location>
</feature>
<keyword evidence="4" id="KW-0503">Monooxygenase</keyword>
<dbReference type="PANTHER" id="PTHR46972:SF1">
    <property type="entry name" value="FAD DEPENDENT OXIDOREDUCTASE DOMAIN-CONTAINING PROTEIN"/>
    <property type="match status" value="1"/>
</dbReference>
<proteinExistence type="predicted"/>